<feature type="non-terminal residue" evidence="3">
    <location>
        <position position="1"/>
    </location>
</feature>
<evidence type="ECO:0000313" key="4">
    <source>
        <dbReference type="Proteomes" id="UP000777265"/>
    </source>
</evidence>
<evidence type="ECO:0000256" key="1">
    <source>
        <dbReference type="ARBA" id="ARBA00005254"/>
    </source>
</evidence>
<dbReference type="FunFam" id="1.10.12.10:FF:000001">
    <property type="entry name" value="Probable enoyl-CoA hydratase, mitochondrial"/>
    <property type="match status" value="1"/>
</dbReference>
<evidence type="ECO:0000256" key="2">
    <source>
        <dbReference type="ARBA" id="ARBA00023239"/>
    </source>
</evidence>
<evidence type="ECO:0000313" key="3">
    <source>
        <dbReference type="EMBL" id="NLW34137.1"/>
    </source>
</evidence>
<dbReference type="SUPFAM" id="SSF52096">
    <property type="entry name" value="ClpP/crotonase"/>
    <property type="match status" value="1"/>
</dbReference>
<protein>
    <submittedName>
        <fullName evidence="3">Crotonase</fullName>
    </submittedName>
</protein>
<dbReference type="GO" id="GO:0016836">
    <property type="term" value="F:hydro-lyase activity"/>
    <property type="evidence" value="ECO:0007669"/>
    <property type="project" value="UniProtKB-ARBA"/>
</dbReference>
<proteinExistence type="inferred from homology"/>
<name>A0A971M112_9BACT</name>
<dbReference type="PANTHER" id="PTHR11941">
    <property type="entry name" value="ENOYL-COA HYDRATASE-RELATED"/>
    <property type="match status" value="1"/>
</dbReference>
<dbReference type="CDD" id="cd06558">
    <property type="entry name" value="crotonase-like"/>
    <property type="match status" value="1"/>
</dbReference>
<keyword evidence="2" id="KW-0456">Lyase</keyword>
<reference evidence="3" key="2">
    <citation type="submission" date="2020-01" db="EMBL/GenBank/DDBJ databases">
        <authorList>
            <person name="Campanaro S."/>
        </authorList>
    </citation>
    <scope>NUCLEOTIDE SEQUENCE</scope>
    <source>
        <strain evidence="3">AS06rmzACSIP_7</strain>
    </source>
</reference>
<dbReference type="InterPro" id="IPR029045">
    <property type="entry name" value="ClpP/crotonase-like_dom_sf"/>
</dbReference>
<comment type="similarity">
    <text evidence="1">Belongs to the enoyl-CoA hydratase/isomerase family.</text>
</comment>
<dbReference type="Gene3D" id="3.90.226.10">
    <property type="entry name" value="2-enoyl-CoA Hydratase, Chain A, domain 1"/>
    <property type="match status" value="1"/>
</dbReference>
<dbReference type="Gene3D" id="1.10.12.10">
    <property type="entry name" value="Lyase 2-enoyl-coa Hydratase, Chain A, domain 2"/>
    <property type="match status" value="1"/>
</dbReference>
<sequence>ALGGGFEVALACDIIYASDKAKIGFPEATLGIFPGFGGTQRAAKLVGLAKAKELIFTGKMIGAAEAYEMGLVNKVVPHEELMKEVMALAEKIKSNGPVAIGLAKECINKSLSLDMDSALMLEAKDFGLCFGTKDQKEGMTAFVEKRKATFKGE</sequence>
<organism evidence="3 4">
    <name type="scientific">Syntrophorhabdus aromaticivorans</name>
    <dbReference type="NCBI Taxonomy" id="328301"/>
    <lineage>
        <taxon>Bacteria</taxon>
        <taxon>Pseudomonadati</taxon>
        <taxon>Thermodesulfobacteriota</taxon>
        <taxon>Syntrophorhabdia</taxon>
        <taxon>Syntrophorhabdales</taxon>
        <taxon>Syntrophorhabdaceae</taxon>
        <taxon>Syntrophorhabdus</taxon>
    </lineage>
</organism>
<dbReference type="Pfam" id="PF00378">
    <property type="entry name" value="ECH_1"/>
    <property type="match status" value="1"/>
</dbReference>
<reference evidence="3" key="1">
    <citation type="journal article" date="2020" name="Biotechnol. Biofuels">
        <title>New insights from the biogas microbiome by comprehensive genome-resolved metagenomics of nearly 1600 species originating from multiple anaerobic digesters.</title>
        <authorList>
            <person name="Campanaro S."/>
            <person name="Treu L."/>
            <person name="Rodriguez-R L.M."/>
            <person name="Kovalovszki A."/>
            <person name="Ziels R.M."/>
            <person name="Maus I."/>
            <person name="Zhu X."/>
            <person name="Kougias P.G."/>
            <person name="Basile A."/>
            <person name="Luo G."/>
            <person name="Schluter A."/>
            <person name="Konstantinidis K.T."/>
            <person name="Angelidaki I."/>
        </authorList>
    </citation>
    <scope>NUCLEOTIDE SEQUENCE</scope>
    <source>
        <strain evidence="3">AS06rmzACSIP_7</strain>
    </source>
</reference>
<dbReference type="EMBL" id="JAAYEE010000025">
    <property type="protein sequence ID" value="NLW34137.1"/>
    <property type="molecule type" value="Genomic_DNA"/>
</dbReference>
<dbReference type="PANTHER" id="PTHR11941:SF54">
    <property type="entry name" value="ENOYL-COA HYDRATASE, MITOCHONDRIAL"/>
    <property type="match status" value="1"/>
</dbReference>
<dbReference type="InterPro" id="IPR001753">
    <property type="entry name" value="Enoyl-CoA_hydra/iso"/>
</dbReference>
<dbReference type="AlphaFoldDB" id="A0A971M112"/>
<accession>A0A971M112</accession>
<dbReference type="InterPro" id="IPR014748">
    <property type="entry name" value="Enoyl-CoA_hydra_C"/>
</dbReference>
<dbReference type="GO" id="GO:0006635">
    <property type="term" value="P:fatty acid beta-oxidation"/>
    <property type="evidence" value="ECO:0007669"/>
    <property type="project" value="TreeGrafter"/>
</dbReference>
<gene>
    <name evidence="3" type="ORF">GXY80_01460</name>
</gene>
<dbReference type="Proteomes" id="UP000777265">
    <property type="component" value="Unassembled WGS sequence"/>
</dbReference>
<comment type="caution">
    <text evidence="3">The sequence shown here is derived from an EMBL/GenBank/DDBJ whole genome shotgun (WGS) entry which is preliminary data.</text>
</comment>